<keyword evidence="1" id="KW-1133">Transmembrane helix</keyword>
<feature type="transmembrane region" description="Helical" evidence="1">
    <location>
        <begin position="56"/>
        <end position="74"/>
    </location>
</feature>
<proteinExistence type="predicted"/>
<organism evidence="2 3">
    <name type="scientific">Oceanobacillus jeddahense</name>
    <dbReference type="NCBI Taxonomy" id="1462527"/>
    <lineage>
        <taxon>Bacteria</taxon>
        <taxon>Bacillati</taxon>
        <taxon>Bacillota</taxon>
        <taxon>Bacilli</taxon>
        <taxon>Bacillales</taxon>
        <taxon>Bacillaceae</taxon>
        <taxon>Oceanobacillus</taxon>
    </lineage>
</organism>
<protein>
    <submittedName>
        <fullName evidence="2">Uncharacterized protein</fullName>
    </submittedName>
</protein>
<evidence type="ECO:0000256" key="1">
    <source>
        <dbReference type="SAM" id="Phobius"/>
    </source>
</evidence>
<name>A0ABY5K0C9_9BACI</name>
<keyword evidence="3" id="KW-1185">Reference proteome</keyword>
<accession>A0ABY5K0C9</accession>
<dbReference type="Proteomes" id="UP001059773">
    <property type="component" value="Chromosome"/>
</dbReference>
<dbReference type="EMBL" id="CP101914">
    <property type="protein sequence ID" value="UUI05500.1"/>
    <property type="molecule type" value="Genomic_DNA"/>
</dbReference>
<gene>
    <name evidence="2" type="ORF">NP439_06230</name>
</gene>
<evidence type="ECO:0000313" key="3">
    <source>
        <dbReference type="Proteomes" id="UP001059773"/>
    </source>
</evidence>
<dbReference type="RefSeq" id="WP_256710342.1">
    <property type="nucleotide sequence ID" value="NZ_CP101914.1"/>
</dbReference>
<evidence type="ECO:0000313" key="2">
    <source>
        <dbReference type="EMBL" id="UUI05500.1"/>
    </source>
</evidence>
<sequence>MQIYATLENNIYVEMAIATLEKNGIPKTSIYAVPLDNRKEDRKLFDGLHKSDGTSLIDIGIALATAFSVIGTSIGFELAWGPICWGLIFALIGFVLGVAIRLFTEKVFKKRKRLLKGKHPEVILIIDCEKSTTALVENILWEHFALGIAKVK</sequence>
<keyword evidence="1" id="KW-0812">Transmembrane</keyword>
<reference evidence="2" key="1">
    <citation type="submission" date="2022-07" db="EMBL/GenBank/DDBJ databases">
        <title>FELIX.</title>
        <authorList>
            <person name="Wan K.H."/>
            <person name="Park S."/>
            <person name="Lawrence Q."/>
            <person name="Eichenberger J.P."/>
            <person name="Booth B.W."/>
            <person name="Piaggio A.J."/>
            <person name="Chandler J.C."/>
            <person name="Franklin A.B."/>
            <person name="Celniker S.E."/>
        </authorList>
    </citation>
    <scope>NUCLEOTIDE SEQUENCE</scope>
    <source>
        <strain evidence="2">QA-1986 374</strain>
    </source>
</reference>
<keyword evidence="1" id="KW-0472">Membrane</keyword>
<feature type="transmembrane region" description="Helical" evidence="1">
    <location>
        <begin position="80"/>
        <end position="103"/>
    </location>
</feature>